<dbReference type="EC" id="1.14.14.17" evidence="16"/>
<dbReference type="AlphaFoldDB" id="A0A9P4JSE3"/>
<feature type="transmembrane region" description="Helical" evidence="16">
    <location>
        <begin position="33"/>
        <end position="50"/>
    </location>
</feature>
<evidence type="ECO:0000313" key="20">
    <source>
        <dbReference type="Proteomes" id="UP000799536"/>
    </source>
</evidence>
<evidence type="ECO:0000313" key="19">
    <source>
        <dbReference type="EMBL" id="KAF2203516.1"/>
    </source>
</evidence>
<feature type="transmembrane region" description="Helical" evidence="16">
    <location>
        <begin position="461"/>
        <end position="482"/>
    </location>
</feature>
<dbReference type="GO" id="GO:0004506">
    <property type="term" value="F:squalene monooxygenase activity"/>
    <property type="evidence" value="ECO:0007669"/>
    <property type="project" value="UniProtKB-UniRule"/>
</dbReference>
<evidence type="ECO:0000256" key="11">
    <source>
        <dbReference type="ARBA" id="ARBA00022989"/>
    </source>
</evidence>
<dbReference type="PANTHER" id="PTHR10835">
    <property type="entry name" value="SQUALENE MONOOXYGENASE"/>
    <property type="match status" value="1"/>
</dbReference>
<evidence type="ECO:0000256" key="10">
    <source>
        <dbReference type="ARBA" id="ARBA00022955"/>
    </source>
</evidence>
<evidence type="ECO:0000259" key="17">
    <source>
        <dbReference type="Pfam" id="PF01266"/>
    </source>
</evidence>
<feature type="transmembrane region" description="Helical" evidence="16">
    <location>
        <begin position="432"/>
        <end position="449"/>
    </location>
</feature>
<dbReference type="GO" id="GO:0050660">
    <property type="term" value="F:flavin adenine dinucleotide binding"/>
    <property type="evidence" value="ECO:0007669"/>
    <property type="project" value="UniProtKB-UniRule"/>
</dbReference>
<evidence type="ECO:0000256" key="3">
    <source>
        <dbReference type="ARBA" id="ARBA00004477"/>
    </source>
</evidence>
<comment type="pathway">
    <text evidence="15">Steroid metabolism; ergosterol biosynthesis.</text>
</comment>
<keyword evidence="9" id="KW-0492">Microsome</keyword>
<dbReference type="InterPro" id="IPR013698">
    <property type="entry name" value="Squalene_epoxidase"/>
</dbReference>
<evidence type="ECO:0000256" key="4">
    <source>
        <dbReference type="ARBA" id="ARBA00008802"/>
    </source>
</evidence>
<keyword evidence="10" id="KW-0444">Lipid biosynthesis</keyword>
<protein>
    <recommendedName>
        <fullName evidence="16">Squalene monooxygenase</fullName>
        <ecNumber evidence="16">1.14.14.17</ecNumber>
    </recommendedName>
</protein>
<dbReference type="SUPFAM" id="SSF51905">
    <property type="entry name" value="FAD/NAD(P)-binding domain"/>
    <property type="match status" value="1"/>
</dbReference>
<evidence type="ECO:0000256" key="16">
    <source>
        <dbReference type="RuleBase" id="RU367121"/>
    </source>
</evidence>
<dbReference type="OrthoDB" id="1678617at2759"/>
<gene>
    <name evidence="19" type="ORF">GQ43DRAFT_366721</name>
</gene>
<dbReference type="Gene3D" id="3.50.50.60">
    <property type="entry name" value="FAD/NAD(P)-binding domain"/>
    <property type="match status" value="1"/>
</dbReference>
<keyword evidence="6 16" id="KW-0812">Transmembrane</keyword>
<evidence type="ECO:0000256" key="2">
    <source>
        <dbReference type="ARBA" id="ARBA00004154"/>
    </source>
</evidence>
<dbReference type="GO" id="GO:0005789">
    <property type="term" value="C:endoplasmic reticulum membrane"/>
    <property type="evidence" value="ECO:0007669"/>
    <property type="project" value="UniProtKB-SubCell"/>
</dbReference>
<comment type="catalytic activity">
    <reaction evidence="16">
        <text>squalene + reduced [NADPH--hemoprotein reductase] + O2 = (S)-2,3-epoxysqualene + oxidized [NADPH--hemoprotein reductase] + H2O + H(+)</text>
        <dbReference type="Rhea" id="RHEA:25282"/>
        <dbReference type="Rhea" id="RHEA-COMP:11964"/>
        <dbReference type="Rhea" id="RHEA-COMP:11965"/>
        <dbReference type="ChEBI" id="CHEBI:15377"/>
        <dbReference type="ChEBI" id="CHEBI:15378"/>
        <dbReference type="ChEBI" id="CHEBI:15379"/>
        <dbReference type="ChEBI" id="CHEBI:15440"/>
        <dbReference type="ChEBI" id="CHEBI:15441"/>
        <dbReference type="ChEBI" id="CHEBI:57618"/>
        <dbReference type="ChEBI" id="CHEBI:58210"/>
        <dbReference type="EC" id="1.14.14.17"/>
    </reaction>
</comment>
<keyword evidence="11 16" id="KW-1133">Transmembrane helix</keyword>
<reference evidence="19" key="1">
    <citation type="journal article" date="2020" name="Stud. Mycol.">
        <title>101 Dothideomycetes genomes: a test case for predicting lifestyles and emergence of pathogens.</title>
        <authorList>
            <person name="Haridas S."/>
            <person name="Albert R."/>
            <person name="Binder M."/>
            <person name="Bloem J."/>
            <person name="Labutti K."/>
            <person name="Salamov A."/>
            <person name="Andreopoulos B."/>
            <person name="Baker S."/>
            <person name="Barry K."/>
            <person name="Bills G."/>
            <person name="Bluhm B."/>
            <person name="Cannon C."/>
            <person name="Castanera R."/>
            <person name="Culley D."/>
            <person name="Daum C."/>
            <person name="Ezra D."/>
            <person name="Gonzalez J."/>
            <person name="Henrissat B."/>
            <person name="Kuo A."/>
            <person name="Liang C."/>
            <person name="Lipzen A."/>
            <person name="Lutzoni F."/>
            <person name="Magnuson J."/>
            <person name="Mondo S."/>
            <person name="Nolan M."/>
            <person name="Ohm R."/>
            <person name="Pangilinan J."/>
            <person name="Park H.-J."/>
            <person name="Ramirez L."/>
            <person name="Alfaro M."/>
            <person name="Sun H."/>
            <person name="Tritt A."/>
            <person name="Yoshinaga Y."/>
            <person name="Zwiers L.-H."/>
            <person name="Turgeon B."/>
            <person name="Goodwin S."/>
            <person name="Spatafora J."/>
            <person name="Crous P."/>
            <person name="Grigoriev I."/>
        </authorList>
    </citation>
    <scope>NUCLEOTIDE SEQUENCE</scope>
    <source>
        <strain evidence="19">ATCC 74209</strain>
    </source>
</reference>
<dbReference type="FunFam" id="3.50.50.60:FF:000166">
    <property type="entry name" value="Squalene monooxygenase Erg1"/>
    <property type="match status" value="1"/>
</dbReference>
<evidence type="ECO:0000256" key="14">
    <source>
        <dbReference type="ARBA" id="ARBA00023221"/>
    </source>
</evidence>
<feature type="domain" description="Squalene epoxidase" evidence="18">
    <location>
        <begin position="183"/>
        <end position="456"/>
    </location>
</feature>
<keyword evidence="14" id="KW-0753">Steroid metabolism</keyword>
<evidence type="ECO:0000256" key="6">
    <source>
        <dbReference type="ARBA" id="ARBA00022692"/>
    </source>
</evidence>
<keyword evidence="20" id="KW-1185">Reference proteome</keyword>
<evidence type="ECO:0000259" key="18">
    <source>
        <dbReference type="Pfam" id="PF08491"/>
    </source>
</evidence>
<evidence type="ECO:0000256" key="5">
    <source>
        <dbReference type="ARBA" id="ARBA00022630"/>
    </source>
</evidence>
<evidence type="ECO:0000256" key="12">
    <source>
        <dbReference type="ARBA" id="ARBA00023002"/>
    </source>
</evidence>
<feature type="domain" description="FAD dependent oxidoreductase" evidence="17">
    <location>
        <begin position="32"/>
        <end position="62"/>
    </location>
</feature>
<evidence type="ECO:0000256" key="15">
    <source>
        <dbReference type="ARBA" id="ARBA00029435"/>
    </source>
</evidence>
<keyword evidence="8 16" id="KW-0274">FAD</keyword>
<dbReference type="GO" id="GO:0006696">
    <property type="term" value="P:ergosterol biosynthetic process"/>
    <property type="evidence" value="ECO:0007669"/>
    <property type="project" value="TreeGrafter"/>
</dbReference>
<evidence type="ECO:0000256" key="9">
    <source>
        <dbReference type="ARBA" id="ARBA00022848"/>
    </source>
</evidence>
<comment type="function">
    <text evidence="16">Catalyzes the stereospecific oxidation of squalene to (S)-2,3-epoxysqualene, and is considered to be a rate-limiting enzyme in steroid biosynthesis.</text>
</comment>
<proteinExistence type="inferred from homology"/>
<keyword evidence="7 16" id="KW-0256">Endoplasmic reticulum</keyword>
<organism evidence="19 20">
    <name type="scientific">Delitschia confertaspora ATCC 74209</name>
    <dbReference type="NCBI Taxonomy" id="1513339"/>
    <lineage>
        <taxon>Eukaryota</taxon>
        <taxon>Fungi</taxon>
        <taxon>Dikarya</taxon>
        <taxon>Ascomycota</taxon>
        <taxon>Pezizomycotina</taxon>
        <taxon>Dothideomycetes</taxon>
        <taxon>Pleosporomycetidae</taxon>
        <taxon>Pleosporales</taxon>
        <taxon>Delitschiaceae</taxon>
        <taxon>Delitschia</taxon>
    </lineage>
</organism>
<keyword evidence="12 16" id="KW-0560">Oxidoreductase</keyword>
<keyword evidence="10" id="KW-0443">Lipid metabolism</keyword>
<comment type="cofactor">
    <cofactor evidence="1 16">
        <name>FAD</name>
        <dbReference type="ChEBI" id="CHEBI:57692"/>
    </cofactor>
</comment>
<dbReference type="Pfam" id="PF01266">
    <property type="entry name" value="DAO"/>
    <property type="match status" value="1"/>
</dbReference>
<sequence>MCTTPHHVTSKLDPAIGKDDREERRRVHHEADIVIVGAGIVGCAAAVAFARQGRSVILLEKSLKEPDRIVGELLQPGGVRALEGLGLGDCLEGIDAIPCYGYEVIYHREPVHIPYSDPSNTERRPEGRSFHHGRFISKLRQAAMREPNVMVVESTVTEVVKNGWTGEVLGVECSTAGERDYYFAPLTLISDGYASKFRKSFLPYTPQVRSKFWALELIDAKLPMPNHGHVVLSAAPPILIYQIGTRETRILIDIPENLPSASPANGGVKNHMKTVVMETLPECVRPSFQAALEQGKLRSMPNSFLPSSAQKTPGLIILGDAMNMRHPLTGGGMTVGFNDVLLLSRLLSPSTVPTLENHTQVLAQMRRFHWQRKSNGSSVINILAMALYSLFAADDAALMALQMGCFRYFQRGGVYVSEPCGLLAGLIKRPGLLVWHFFAVAGWAVWCRFKEAVWWKKMWVLLVESVMIIWRAAAVIGPYLVWEMRA</sequence>
<evidence type="ECO:0000256" key="13">
    <source>
        <dbReference type="ARBA" id="ARBA00023136"/>
    </source>
</evidence>
<dbReference type="PANTHER" id="PTHR10835:SF0">
    <property type="entry name" value="SQUALENE MONOOXYGENASE"/>
    <property type="match status" value="1"/>
</dbReference>
<keyword evidence="13 16" id="KW-0472">Membrane</keyword>
<dbReference type="Proteomes" id="UP000799536">
    <property type="component" value="Unassembled WGS sequence"/>
</dbReference>
<dbReference type="EMBL" id="ML993901">
    <property type="protein sequence ID" value="KAF2203516.1"/>
    <property type="molecule type" value="Genomic_DNA"/>
</dbReference>
<name>A0A9P4JSE3_9PLEO</name>
<comment type="subcellular location">
    <subcellularLocation>
        <location evidence="3 16">Endoplasmic reticulum membrane</location>
        <topology evidence="3 16">Multi-pass membrane protein</topology>
    </subcellularLocation>
    <subcellularLocation>
        <location evidence="2">Microsome membrane</location>
        <topology evidence="2">Multi-pass membrane protein</topology>
    </subcellularLocation>
</comment>
<evidence type="ECO:0000256" key="7">
    <source>
        <dbReference type="ARBA" id="ARBA00022824"/>
    </source>
</evidence>
<dbReference type="PRINTS" id="PR00420">
    <property type="entry name" value="RNGMNOXGNASE"/>
</dbReference>
<comment type="caution">
    <text evidence="19">The sequence shown here is derived from an EMBL/GenBank/DDBJ whole genome shotgun (WGS) entry which is preliminary data.</text>
</comment>
<accession>A0A9P4JSE3</accession>
<dbReference type="Pfam" id="PF08491">
    <property type="entry name" value="SE"/>
    <property type="match status" value="1"/>
</dbReference>
<dbReference type="InterPro" id="IPR036188">
    <property type="entry name" value="FAD/NAD-bd_sf"/>
</dbReference>
<keyword evidence="5 16" id="KW-0285">Flavoprotein</keyword>
<dbReference type="InterPro" id="IPR006076">
    <property type="entry name" value="FAD-dep_OxRdtase"/>
</dbReference>
<keyword evidence="10" id="KW-0752">Steroid biosynthesis</keyword>
<comment type="similarity">
    <text evidence="4 16">Belongs to the squalene monooxygenase family.</text>
</comment>
<evidence type="ECO:0000256" key="8">
    <source>
        <dbReference type="ARBA" id="ARBA00022827"/>
    </source>
</evidence>
<dbReference type="InterPro" id="IPR040125">
    <property type="entry name" value="Squalene_monox"/>
</dbReference>
<evidence type="ECO:0000256" key="1">
    <source>
        <dbReference type="ARBA" id="ARBA00001974"/>
    </source>
</evidence>